<dbReference type="AlphaFoldDB" id="A0A0F9IPI4"/>
<name>A0A0F9IPI4_9ZZZZ</name>
<dbReference type="EMBL" id="LAZR01013485">
    <property type="protein sequence ID" value="KKM21764.1"/>
    <property type="molecule type" value="Genomic_DNA"/>
</dbReference>
<comment type="caution">
    <text evidence="1">The sequence shown here is derived from an EMBL/GenBank/DDBJ whole genome shotgun (WGS) entry which is preliminary data.</text>
</comment>
<proteinExistence type="predicted"/>
<organism evidence="1">
    <name type="scientific">marine sediment metagenome</name>
    <dbReference type="NCBI Taxonomy" id="412755"/>
    <lineage>
        <taxon>unclassified sequences</taxon>
        <taxon>metagenomes</taxon>
        <taxon>ecological metagenomes</taxon>
    </lineage>
</organism>
<reference evidence="1" key="1">
    <citation type="journal article" date="2015" name="Nature">
        <title>Complex archaea that bridge the gap between prokaryotes and eukaryotes.</title>
        <authorList>
            <person name="Spang A."/>
            <person name="Saw J.H."/>
            <person name="Jorgensen S.L."/>
            <person name="Zaremba-Niedzwiedzka K."/>
            <person name="Martijn J."/>
            <person name="Lind A.E."/>
            <person name="van Eijk R."/>
            <person name="Schleper C."/>
            <person name="Guy L."/>
            <person name="Ettema T.J."/>
        </authorList>
    </citation>
    <scope>NUCLEOTIDE SEQUENCE</scope>
</reference>
<gene>
    <name evidence="1" type="ORF">LCGC14_1632140</name>
</gene>
<evidence type="ECO:0000313" key="1">
    <source>
        <dbReference type="EMBL" id="KKM21764.1"/>
    </source>
</evidence>
<protein>
    <submittedName>
        <fullName evidence="1">Uncharacterized protein</fullName>
    </submittedName>
</protein>
<accession>A0A0F9IPI4</accession>
<sequence>MATLIRHIPYNNADGHVQSNSSRVSGNIQFTFIQLGRSGPTGNLLRDSWLQFTDIAIPRAAKIISAVITYKARLSDSGATCRMRIYGEATANATFPGTWADYHPKPKTTAYTPWNPPAFVAETEYTTPNIGAVVQEIIDLPAWVSGYSLVILPWENGGNSNTLRNPYDYFQDPAKAPFITIDWVPAGMRGLGSGAMAELMLG</sequence>